<evidence type="ECO:0000313" key="3">
    <source>
        <dbReference type="Proteomes" id="UP000299102"/>
    </source>
</evidence>
<accession>A0A4C1SUN5</accession>
<name>A0A4C1SUN5_EUMVA</name>
<feature type="region of interest" description="Disordered" evidence="1">
    <location>
        <begin position="147"/>
        <end position="166"/>
    </location>
</feature>
<feature type="compositionally biased region" description="Basic residues" evidence="1">
    <location>
        <begin position="151"/>
        <end position="160"/>
    </location>
</feature>
<reference evidence="2 3" key="1">
    <citation type="journal article" date="2019" name="Commun. Biol.">
        <title>The bagworm genome reveals a unique fibroin gene that provides high tensile strength.</title>
        <authorList>
            <person name="Kono N."/>
            <person name="Nakamura H."/>
            <person name="Ohtoshi R."/>
            <person name="Tomita M."/>
            <person name="Numata K."/>
            <person name="Arakawa K."/>
        </authorList>
    </citation>
    <scope>NUCLEOTIDE SEQUENCE [LARGE SCALE GENOMIC DNA]</scope>
</reference>
<protein>
    <submittedName>
        <fullName evidence="2">Uncharacterized protein</fullName>
    </submittedName>
</protein>
<evidence type="ECO:0000313" key="2">
    <source>
        <dbReference type="EMBL" id="GBP05057.1"/>
    </source>
</evidence>
<dbReference type="Proteomes" id="UP000299102">
    <property type="component" value="Unassembled WGS sequence"/>
</dbReference>
<dbReference type="EMBL" id="BGZK01000016">
    <property type="protein sequence ID" value="GBP05057.1"/>
    <property type="molecule type" value="Genomic_DNA"/>
</dbReference>
<evidence type="ECO:0000256" key="1">
    <source>
        <dbReference type="SAM" id="MobiDB-lite"/>
    </source>
</evidence>
<sequence length="166" mass="18831">MLETIEARTILASSAGTHKHVHLQRSVDESGEPAVVLHKEETKIIGNTVYLYPISFTRRLHPIDVYVGLILLSFFRFIEFQITALPKESSLQEFTKRDSTRGGISNCAYRSTRNRFIGIRTSQERADRPPGRCFWPAIAAFMVPGDETRGRARPRGRGLRRSGQMV</sequence>
<comment type="caution">
    <text evidence="2">The sequence shown here is derived from an EMBL/GenBank/DDBJ whole genome shotgun (WGS) entry which is preliminary data.</text>
</comment>
<keyword evidence="3" id="KW-1185">Reference proteome</keyword>
<proteinExistence type="predicted"/>
<organism evidence="2 3">
    <name type="scientific">Eumeta variegata</name>
    <name type="common">Bagworm moth</name>
    <name type="synonym">Eumeta japonica</name>
    <dbReference type="NCBI Taxonomy" id="151549"/>
    <lineage>
        <taxon>Eukaryota</taxon>
        <taxon>Metazoa</taxon>
        <taxon>Ecdysozoa</taxon>
        <taxon>Arthropoda</taxon>
        <taxon>Hexapoda</taxon>
        <taxon>Insecta</taxon>
        <taxon>Pterygota</taxon>
        <taxon>Neoptera</taxon>
        <taxon>Endopterygota</taxon>
        <taxon>Lepidoptera</taxon>
        <taxon>Glossata</taxon>
        <taxon>Ditrysia</taxon>
        <taxon>Tineoidea</taxon>
        <taxon>Psychidae</taxon>
        <taxon>Oiketicinae</taxon>
        <taxon>Eumeta</taxon>
    </lineage>
</organism>
<gene>
    <name evidence="2" type="ORF">EVAR_3399_1</name>
</gene>
<dbReference type="AlphaFoldDB" id="A0A4C1SUN5"/>